<name>A0AAE9MSV4_9SPIR</name>
<dbReference type="AlphaFoldDB" id="A0AAE9MSV4"/>
<keyword evidence="1" id="KW-0732">Signal</keyword>
<evidence type="ECO:0000256" key="1">
    <source>
        <dbReference type="SAM" id="SignalP"/>
    </source>
</evidence>
<sequence length="196" mass="22061">MKKHFIFIFCLLAIITSCNNTVQPLNYDFYITNESGHDVSITVKIDGESKVETFAADDKVKRTYLFKKSIYAALDFDPPTPCVLSRKDNDLKIKKTEPISIQIENTSNENVKVSSIDFTLPAADREKLLKNAIFGDIDIPAVIDGTKSINVYFHKLKEDPSYCTNITVYTNAPTVKAAFHYDAANKKIILKVEKAN</sequence>
<feature type="signal peptide" evidence="1">
    <location>
        <begin position="1"/>
        <end position="22"/>
    </location>
</feature>
<gene>
    <name evidence="3" type="ORF">E4N74_02695</name>
    <name evidence="2" type="ORF">E4N76_03400</name>
</gene>
<evidence type="ECO:0000313" key="2">
    <source>
        <dbReference type="EMBL" id="UTY28129.1"/>
    </source>
</evidence>
<protein>
    <recommendedName>
        <fullName evidence="6">Lipoprotein</fullName>
    </recommendedName>
</protein>
<reference evidence="3" key="1">
    <citation type="submission" date="2019-04" db="EMBL/GenBank/DDBJ databases">
        <title>Whole genome sequencing of oral phylogroup 2 treponemes.</title>
        <authorList>
            <person name="Chan Y."/>
            <person name="Zeng H.H."/>
            <person name="Yu X.L."/>
            <person name="Leung W.K."/>
            <person name="Watt R.M."/>
        </authorList>
    </citation>
    <scope>NUCLEOTIDE SEQUENCE</scope>
    <source>
        <strain evidence="3">OMZ 835</strain>
        <strain evidence="2">OMZ 847</strain>
    </source>
</reference>
<evidence type="ECO:0008006" key="6">
    <source>
        <dbReference type="Google" id="ProtNLM"/>
    </source>
</evidence>
<dbReference type="EMBL" id="CP038802">
    <property type="protein sequence ID" value="UTY28129.1"/>
    <property type="molecule type" value="Genomic_DNA"/>
</dbReference>
<organism evidence="3 4">
    <name type="scientific">Treponema putidum</name>
    <dbReference type="NCBI Taxonomy" id="221027"/>
    <lineage>
        <taxon>Bacteria</taxon>
        <taxon>Pseudomonadati</taxon>
        <taxon>Spirochaetota</taxon>
        <taxon>Spirochaetia</taxon>
        <taxon>Spirochaetales</taxon>
        <taxon>Treponemataceae</taxon>
        <taxon>Treponema</taxon>
    </lineage>
</organism>
<dbReference type="PROSITE" id="PS51257">
    <property type="entry name" value="PROKAR_LIPOPROTEIN"/>
    <property type="match status" value="1"/>
</dbReference>
<dbReference type="RefSeq" id="WP_044978927.1">
    <property type="nucleotide sequence ID" value="NZ_CP009228.1"/>
</dbReference>
<evidence type="ECO:0000313" key="3">
    <source>
        <dbReference type="EMBL" id="UTY33037.1"/>
    </source>
</evidence>
<dbReference type="KEGG" id="tpk:JO40_08740"/>
<evidence type="ECO:0000313" key="4">
    <source>
        <dbReference type="Proteomes" id="UP001058682"/>
    </source>
</evidence>
<dbReference type="EMBL" id="CP038804">
    <property type="protein sequence ID" value="UTY33037.1"/>
    <property type="molecule type" value="Genomic_DNA"/>
</dbReference>
<keyword evidence="5" id="KW-1185">Reference proteome</keyword>
<feature type="chain" id="PRO_5042075704" description="Lipoprotein" evidence="1">
    <location>
        <begin position="23"/>
        <end position="196"/>
    </location>
</feature>
<dbReference type="Proteomes" id="UP001059401">
    <property type="component" value="Chromosome"/>
</dbReference>
<proteinExistence type="predicted"/>
<dbReference type="Proteomes" id="UP001058682">
    <property type="component" value="Chromosome"/>
</dbReference>
<accession>A0AAE9MSV4</accession>
<evidence type="ECO:0000313" key="5">
    <source>
        <dbReference type="Proteomes" id="UP001059401"/>
    </source>
</evidence>